<dbReference type="Gene3D" id="1.20.1740.10">
    <property type="entry name" value="Amino acid/polyamine transporter I"/>
    <property type="match status" value="1"/>
</dbReference>
<feature type="transmembrane region" description="Helical" evidence="6">
    <location>
        <begin position="258"/>
        <end position="280"/>
    </location>
</feature>
<keyword evidence="2 6" id="KW-0812">Transmembrane</keyword>
<proteinExistence type="predicted"/>
<comment type="subcellular location">
    <subcellularLocation>
        <location evidence="1">Membrane</location>
        <topology evidence="1">Multi-pass membrane protein</topology>
    </subcellularLocation>
</comment>
<evidence type="ECO:0000256" key="1">
    <source>
        <dbReference type="ARBA" id="ARBA00004141"/>
    </source>
</evidence>
<reference evidence="7 8" key="1">
    <citation type="submission" date="2024-03" db="EMBL/GenBank/DDBJ databases">
        <title>Whole genome sequencing of Streptomyces racemochromogenes, to identify antimicrobial biosynthetic gene clusters.</title>
        <authorList>
            <person name="Suryawanshi P."/>
            <person name="Krishnaraj P.U."/>
            <person name="Arun Y.P."/>
            <person name="Suryawanshi M.P."/>
            <person name="Rakshit O."/>
        </authorList>
    </citation>
    <scope>NUCLEOTIDE SEQUENCE [LARGE SCALE GENOMIC DNA]</scope>
    <source>
        <strain evidence="7 8">AUDT626</strain>
    </source>
</reference>
<evidence type="ECO:0000313" key="8">
    <source>
        <dbReference type="Proteomes" id="UP001610631"/>
    </source>
</evidence>
<sequence length="655" mass="69611">MRRINAKRLLVGEPLDTARLGETLLPKRLALPIFCSDPLSSVAYATEEILLILALGGVALLHLAWYAAAAIVFLLVVVVASYRQTCHAYPGGGGAYVVSSENLGSTAALTAASALLVDYVMTVAVSVVSGVAAITSAIPSLSDHQVGLSVAFVVLLTLMNLRGVRESGRLFAVPTYGFVLIIYVMFAVAAVRLGTGATIRAESADLPIDAAGTYTGIALVFLALRAFASGCTALTGVEAISNGVPAFRKPKAKNAATTLAAMGALSVTMFAGITTLAMAYRVHVAADPTELGLPPGTPMSTALAQIGRATFGDLDLLFYLLQAATAGVLILAANTAFNGFPMLASILAKDHYAPRQLYNRGDRLVYSNGVVLLALVAIALIVAFDAQLTRLIQLYIIGVFVSFTLSQAGMVRHWRRELASPATARAGRVHIHRRLAINAVGALMTAVVLVIVLTTKFTHGAWLVVIAMPLLFLGMKGVRRHYDRVAGQVAVAPGDRPRKPARHHVVVLVANVHAPTLKALGYAQGLRPDTLTALSVAAEEQEAERLRRAWAEIDPGIPLKVLHSPYREVVGPVVAYVEEEAAAEGTDMLSVVIPEFVVGHWWEQPLHNQNALRLKARLLFTPGIAVIDVPYLLDSARRPQPPPPEPTQPREAAAP</sequence>
<dbReference type="PANTHER" id="PTHR47704">
    <property type="entry name" value="POTASSIUM TRANSPORTER KIMA"/>
    <property type="match status" value="1"/>
</dbReference>
<evidence type="ECO:0000256" key="2">
    <source>
        <dbReference type="ARBA" id="ARBA00022692"/>
    </source>
</evidence>
<feature type="transmembrane region" description="Helical" evidence="6">
    <location>
        <begin position="316"/>
        <end position="343"/>
    </location>
</feature>
<keyword evidence="8" id="KW-1185">Reference proteome</keyword>
<feature type="transmembrane region" description="Helical" evidence="6">
    <location>
        <begin position="116"/>
        <end position="138"/>
    </location>
</feature>
<feature type="transmembrane region" description="Helical" evidence="6">
    <location>
        <begin position="214"/>
        <end position="237"/>
    </location>
</feature>
<evidence type="ECO:0000313" key="7">
    <source>
        <dbReference type="EMBL" id="MFH7595478.1"/>
    </source>
</evidence>
<dbReference type="EMBL" id="JBBDHD010000019">
    <property type="protein sequence ID" value="MFH7595478.1"/>
    <property type="molecule type" value="Genomic_DNA"/>
</dbReference>
<feature type="region of interest" description="Disordered" evidence="5">
    <location>
        <begin position="635"/>
        <end position="655"/>
    </location>
</feature>
<evidence type="ECO:0000256" key="4">
    <source>
        <dbReference type="ARBA" id="ARBA00023136"/>
    </source>
</evidence>
<organism evidence="7 8">
    <name type="scientific">Streptomyces racemochromogenes</name>
    <dbReference type="NCBI Taxonomy" id="67353"/>
    <lineage>
        <taxon>Bacteria</taxon>
        <taxon>Bacillati</taxon>
        <taxon>Actinomycetota</taxon>
        <taxon>Actinomycetes</taxon>
        <taxon>Kitasatosporales</taxon>
        <taxon>Streptomycetaceae</taxon>
        <taxon>Streptomyces</taxon>
    </lineage>
</organism>
<dbReference type="InterPro" id="IPR053153">
    <property type="entry name" value="APC_K+_Transporter"/>
</dbReference>
<evidence type="ECO:0000256" key="6">
    <source>
        <dbReference type="SAM" id="Phobius"/>
    </source>
</evidence>
<feature type="transmembrane region" description="Helical" evidence="6">
    <location>
        <begin position="460"/>
        <end position="478"/>
    </location>
</feature>
<name>A0ABW7PAU1_9ACTN</name>
<feature type="transmembrane region" description="Helical" evidence="6">
    <location>
        <begin position="392"/>
        <end position="414"/>
    </location>
</feature>
<gene>
    <name evidence="7" type="ORF">WDV06_10300</name>
</gene>
<feature type="transmembrane region" description="Helical" evidence="6">
    <location>
        <begin position="364"/>
        <end position="386"/>
    </location>
</feature>
<feature type="transmembrane region" description="Helical" evidence="6">
    <location>
        <begin position="435"/>
        <end position="454"/>
    </location>
</feature>
<accession>A0ABW7PAU1</accession>
<dbReference type="InterPro" id="IPR002293">
    <property type="entry name" value="AA/rel_permease1"/>
</dbReference>
<keyword evidence="3 6" id="KW-1133">Transmembrane helix</keyword>
<keyword evidence="4 6" id="KW-0472">Membrane</keyword>
<dbReference type="Pfam" id="PF13520">
    <property type="entry name" value="AA_permease_2"/>
    <property type="match status" value="1"/>
</dbReference>
<dbReference type="RefSeq" id="WP_395509337.1">
    <property type="nucleotide sequence ID" value="NZ_JBBDHD010000019.1"/>
</dbReference>
<feature type="transmembrane region" description="Helical" evidence="6">
    <location>
        <begin position="144"/>
        <end position="161"/>
    </location>
</feature>
<feature type="transmembrane region" description="Helical" evidence="6">
    <location>
        <begin position="49"/>
        <end position="80"/>
    </location>
</feature>
<dbReference type="Proteomes" id="UP001610631">
    <property type="component" value="Unassembled WGS sequence"/>
</dbReference>
<protein>
    <submittedName>
        <fullName evidence="7">APC family permease</fullName>
    </submittedName>
</protein>
<comment type="caution">
    <text evidence="7">The sequence shown here is derived from an EMBL/GenBank/DDBJ whole genome shotgun (WGS) entry which is preliminary data.</text>
</comment>
<evidence type="ECO:0000256" key="3">
    <source>
        <dbReference type="ARBA" id="ARBA00022989"/>
    </source>
</evidence>
<feature type="transmembrane region" description="Helical" evidence="6">
    <location>
        <begin position="173"/>
        <end position="194"/>
    </location>
</feature>
<evidence type="ECO:0000256" key="5">
    <source>
        <dbReference type="SAM" id="MobiDB-lite"/>
    </source>
</evidence>
<dbReference type="PANTHER" id="PTHR47704:SF1">
    <property type="entry name" value="POTASSIUM TRANSPORTER KIMA"/>
    <property type="match status" value="1"/>
</dbReference>